<dbReference type="PROSITE" id="PS51318">
    <property type="entry name" value="TAT"/>
    <property type="match status" value="1"/>
</dbReference>
<accession>Q2KVK7</accession>
<evidence type="ECO:0000313" key="3">
    <source>
        <dbReference type="EMBL" id="CAJ48568.1"/>
    </source>
</evidence>
<sequence>MTSRRSFLTILAAAGVLPWVRMAHAEPGFPSKVVKIVVPYTPGGAPDLIARVLASELGKQWAQSIVVENKPGAGGSIGTDYVARADGDGYTLLSGGVGTHAINPVLYKNIRYDPVKDFTHLTLVGNVANMLIANESFPANNLDELVDLVRKNPNKFAYGSPGNGTSPHLAGELFCQMTGLKLAHIPYKGSAGALNDLMGGQIPLAFDNLTASLPFVKEGKVKVFAVTTSERSPLLPDVPTFSESGVPGYELSAWAGIFAPKGLPPALTAKISADIGNILQKPAVKEKLLTLGVQASPNTPEAFTAFVSNEGAKFRKLADQANLQLG</sequence>
<dbReference type="eggNOG" id="COG3181">
    <property type="taxonomic scope" value="Bacteria"/>
</dbReference>
<dbReference type="AlphaFoldDB" id="Q2KVK7"/>
<evidence type="ECO:0000256" key="1">
    <source>
        <dbReference type="ARBA" id="ARBA00006987"/>
    </source>
</evidence>
<dbReference type="STRING" id="360910.BAV0958"/>
<keyword evidence="4" id="KW-1185">Reference proteome</keyword>
<feature type="signal peptide" evidence="2">
    <location>
        <begin position="1"/>
        <end position="25"/>
    </location>
</feature>
<dbReference type="SUPFAM" id="SSF53850">
    <property type="entry name" value="Periplasmic binding protein-like II"/>
    <property type="match status" value="1"/>
</dbReference>
<dbReference type="KEGG" id="bav:BAV0958"/>
<dbReference type="InterPro" id="IPR042100">
    <property type="entry name" value="Bug_dom1"/>
</dbReference>
<dbReference type="HOGENOM" id="CLU_045683_0_0_4"/>
<feature type="chain" id="PRO_5004211525" evidence="2">
    <location>
        <begin position="26"/>
        <end position="326"/>
    </location>
</feature>
<dbReference type="Gene3D" id="3.40.190.10">
    <property type="entry name" value="Periplasmic binding protein-like II"/>
    <property type="match status" value="1"/>
</dbReference>
<organism evidence="3 4">
    <name type="scientific">Bordetella avium (strain 197N)</name>
    <dbReference type="NCBI Taxonomy" id="360910"/>
    <lineage>
        <taxon>Bacteria</taxon>
        <taxon>Pseudomonadati</taxon>
        <taxon>Pseudomonadota</taxon>
        <taxon>Betaproteobacteria</taxon>
        <taxon>Burkholderiales</taxon>
        <taxon>Alcaligenaceae</taxon>
        <taxon>Bordetella</taxon>
    </lineage>
</organism>
<comment type="similarity">
    <text evidence="1">Belongs to the UPF0065 (bug) family.</text>
</comment>
<name>Q2KVK7_BORA1</name>
<dbReference type="PIRSF" id="PIRSF017082">
    <property type="entry name" value="YflP"/>
    <property type="match status" value="1"/>
</dbReference>
<dbReference type="EMBL" id="AM167904">
    <property type="protein sequence ID" value="CAJ48568.1"/>
    <property type="molecule type" value="Genomic_DNA"/>
</dbReference>
<dbReference type="CDD" id="cd13578">
    <property type="entry name" value="PBP2_Bug27"/>
    <property type="match status" value="1"/>
</dbReference>
<dbReference type="Gene3D" id="3.40.190.150">
    <property type="entry name" value="Bordetella uptake gene, domain 1"/>
    <property type="match status" value="1"/>
</dbReference>
<dbReference type="InterPro" id="IPR006311">
    <property type="entry name" value="TAT_signal"/>
</dbReference>
<dbReference type="Pfam" id="PF03401">
    <property type="entry name" value="TctC"/>
    <property type="match status" value="1"/>
</dbReference>
<dbReference type="PANTHER" id="PTHR42928">
    <property type="entry name" value="TRICARBOXYLATE-BINDING PROTEIN"/>
    <property type="match status" value="1"/>
</dbReference>
<evidence type="ECO:0000313" key="4">
    <source>
        <dbReference type="Proteomes" id="UP000001977"/>
    </source>
</evidence>
<evidence type="ECO:0000256" key="2">
    <source>
        <dbReference type="SAM" id="SignalP"/>
    </source>
</evidence>
<keyword evidence="2" id="KW-0732">Signal</keyword>
<dbReference type="Proteomes" id="UP000001977">
    <property type="component" value="Chromosome"/>
</dbReference>
<proteinExistence type="inferred from homology"/>
<dbReference type="OrthoDB" id="5171643at2"/>
<gene>
    <name evidence="3" type="ordered locus">BAV0958</name>
</gene>
<dbReference type="PANTHER" id="PTHR42928:SF5">
    <property type="entry name" value="BLR1237 PROTEIN"/>
    <property type="match status" value="1"/>
</dbReference>
<dbReference type="RefSeq" id="WP_012416646.1">
    <property type="nucleotide sequence ID" value="NC_010645.1"/>
</dbReference>
<protein>
    <submittedName>
        <fullName evidence="3">Exported protein</fullName>
    </submittedName>
</protein>
<dbReference type="InterPro" id="IPR005064">
    <property type="entry name" value="BUG"/>
</dbReference>
<reference evidence="3 4" key="1">
    <citation type="journal article" date="2006" name="J. Bacteriol.">
        <title>Comparison of the genome sequence of the poultry pathogen Bordetella avium with those of B. bronchiseptica, B. pertussis, and B. parapertussis reveals extensive diversity in surface structures associated with host interaction.</title>
        <authorList>
            <person name="Sebaihia M."/>
            <person name="Preston A."/>
            <person name="Maskell D.J."/>
            <person name="Kuzmiak H."/>
            <person name="Connell T.D."/>
            <person name="King N.D."/>
            <person name="Orndorff P.E."/>
            <person name="Miyamoto D.M."/>
            <person name="Thomson N.R."/>
            <person name="Harris D."/>
            <person name="Goble A."/>
            <person name="Lord A."/>
            <person name="Murphy L."/>
            <person name="Quail M.A."/>
            <person name="Rutter S."/>
            <person name="Squares R."/>
            <person name="Squares S."/>
            <person name="Woodward J."/>
            <person name="Parkhill J."/>
            <person name="Temple L.M."/>
        </authorList>
    </citation>
    <scope>NUCLEOTIDE SEQUENCE [LARGE SCALE GENOMIC DNA]</scope>
    <source>
        <strain evidence="3 4">197N</strain>
    </source>
</reference>